<dbReference type="PANTHER" id="PTHR10338">
    <property type="entry name" value="INTER-ALPHA-TRYPSIN INHIBITOR HEAVY CHAIN FAMILY MEMBER"/>
    <property type="match status" value="1"/>
</dbReference>
<feature type="region of interest" description="Disordered" evidence="1">
    <location>
        <begin position="658"/>
        <end position="680"/>
    </location>
</feature>
<evidence type="ECO:0000256" key="1">
    <source>
        <dbReference type="SAM" id="MobiDB-lite"/>
    </source>
</evidence>
<organism evidence="5 6">
    <name type="scientific">Allacma fusca</name>
    <dbReference type="NCBI Taxonomy" id="39272"/>
    <lineage>
        <taxon>Eukaryota</taxon>
        <taxon>Metazoa</taxon>
        <taxon>Ecdysozoa</taxon>
        <taxon>Arthropoda</taxon>
        <taxon>Hexapoda</taxon>
        <taxon>Collembola</taxon>
        <taxon>Symphypleona</taxon>
        <taxon>Sminthuridae</taxon>
        <taxon>Allacma</taxon>
    </lineage>
</organism>
<feature type="region of interest" description="Disordered" evidence="1">
    <location>
        <begin position="473"/>
        <end position="515"/>
    </location>
</feature>
<feature type="compositionally biased region" description="Low complexity" evidence="1">
    <location>
        <begin position="1012"/>
        <end position="1031"/>
    </location>
</feature>
<keyword evidence="6" id="KW-1185">Reference proteome</keyword>
<dbReference type="InterPro" id="IPR013694">
    <property type="entry name" value="VIT"/>
</dbReference>
<feature type="domain" description="VIT" evidence="4">
    <location>
        <begin position="79"/>
        <end position="209"/>
    </location>
</feature>
<keyword evidence="2" id="KW-0732">Signal</keyword>
<dbReference type="PROSITE" id="PS50234">
    <property type="entry name" value="VWFA"/>
    <property type="match status" value="1"/>
</dbReference>
<dbReference type="Pfam" id="PF13768">
    <property type="entry name" value="VWA_3"/>
    <property type="match status" value="1"/>
</dbReference>
<accession>A0A8J2JCB6</accession>
<feature type="domain" description="VWFA" evidence="3">
    <location>
        <begin position="341"/>
        <end position="613"/>
    </location>
</feature>
<evidence type="ECO:0000256" key="2">
    <source>
        <dbReference type="SAM" id="SignalP"/>
    </source>
</evidence>
<gene>
    <name evidence="5" type="ORF">AFUS01_LOCUS6432</name>
</gene>
<dbReference type="Pfam" id="PF00092">
    <property type="entry name" value="VWA"/>
    <property type="match status" value="1"/>
</dbReference>
<dbReference type="Proteomes" id="UP000708208">
    <property type="component" value="Unassembled WGS sequence"/>
</dbReference>
<evidence type="ECO:0000259" key="3">
    <source>
        <dbReference type="PROSITE" id="PS50234"/>
    </source>
</evidence>
<feature type="region of interest" description="Disordered" evidence="1">
    <location>
        <begin position="1000"/>
        <end position="1031"/>
    </location>
</feature>
<dbReference type="Pfam" id="PF08487">
    <property type="entry name" value="VIT"/>
    <property type="match status" value="1"/>
</dbReference>
<sequence length="1139" mass="122880">MGKIPTGLILLVGLLVLGVSKARTAAVTTLNPVSDDALVITTVSPNSVDNFEVSDDSPLVTLEPSSAEGGLPTESPIATRTVTKPQKKDVSKPEIRSFQIHSNIRYRYCRTYVTSRVANPNAEQSQEVTFRVVLPETAFISKFTMEIDGKPYEAYVKEKEQAKKIYNEAQSQGQSAGLVELNTRNSNVFNVNVNVKAQSKVNFNLTYEELLSRRLGRYEQSINISPEQFTNVKDFQVTVNIEESQNITLLRVPQLRNDVDAQQDEEGNIQDVIIERQGNKANITWKPSEKEQTALAKQGQTGRLIVEYDIARELDAGEVLVMNGYFVHFFAPANLAPLRKHVVFILDISGSMWGRKMEQLKEAMNKILADLTADDFFNIITFSSDVNLWGPDDKVQQNPTNSWAPPSYLGENSAAKILNDASKRQPFPATKDNIGKAQNYINALVATGGTNIHDAIVQALNLTSLIKTARRNANQTTLESSSTSTTTATTASTTTVSTSTTAGSSSTEGTVAATTEKNQVARPVTILPAGVESLIIFLTDGEPTVGITNPTQIQTLIQAANKNESVPLFSLAFGEGADFPFVKKLSLQNNGFARKIYEASDATIQLTGFYSEIASPLLSNVTFNYTSPDFDVANLTTTKFATVFGGTEIAVCGTLIPKPPQPGSNDTEAEATTTIPTPTSEIPRLEDSIALPKSGEVELIPTNEVNFDVLVNGVGRAGVVEFVNPEIFSSPIPWGVPVIRPWPPRPTPPPTLEDTFLEKLWAYLTIKQLIDKDLATIGKENEITEDDDQLLGSAETTTAKPATTTAASGNLTVASNGTITKNCTVVKETPKQRALRLALKYGFVTPLTSLVVVKPNETDVTNAVPSDVKPDVADSMSSPQSLTHNYANVHLKRAPAKFTANRISGANFALVPLSLQAMRPASSSFPGGFPGAPGPFGFGPASFALPPQNFAALSLSKHTAVLPGTAFLVRPQSFDNQGFGASAGFFAPTRVFAPIAATVVSPPPSTPRSKPPRTTAFTTSTTPATTTTTTTASPSVTLTLQNLTWLSEDKAELHVNETTVLKIARNETDVDLSSFVKGVDCEIEGKNTTGTCQHLRDCVQQVFVADEELYKSTYLCRIDSPSSSAVSYAGACCPKRPRS</sequence>
<feature type="signal peptide" evidence="2">
    <location>
        <begin position="1"/>
        <end position="22"/>
    </location>
</feature>
<feature type="compositionally biased region" description="Low complexity" evidence="1">
    <location>
        <begin position="476"/>
        <end position="515"/>
    </location>
</feature>
<evidence type="ECO:0000259" key="4">
    <source>
        <dbReference type="PROSITE" id="PS51468"/>
    </source>
</evidence>
<proteinExistence type="predicted"/>
<evidence type="ECO:0000313" key="5">
    <source>
        <dbReference type="EMBL" id="CAG7716951.1"/>
    </source>
</evidence>
<dbReference type="SMART" id="SM00327">
    <property type="entry name" value="VWA"/>
    <property type="match status" value="1"/>
</dbReference>
<dbReference type="PANTHER" id="PTHR10338:SF108">
    <property type="entry name" value="INTER-ALPHA-TRYPSIN INHIBITOR HEAVY CHAIN H4-LIKE PROTEIN"/>
    <property type="match status" value="1"/>
</dbReference>
<name>A0A8J2JCB6_9HEXA</name>
<comment type="caution">
    <text evidence="5">The sequence shown here is derived from an EMBL/GenBank/DDBJ whole genome shotgun (WGS) entry which is preliminary data.</text>
</comment>
<reference evidence="5" key="1">
    <citation type="submission" date="2021-06" db="EMBL/GenBank/DDBJ databases">
        <authorList>
            <person name="Hodson N. C."/>
            <person name="Mongue J. A."/>
            <person name="Jaron S. K."/>
        </authorList>
    </citation>
    <scope>NUCLEOTIDE SEQUENCE</scope>
</reference>
<dbReference type="OrthoDB" id="299997at2759"/>
<protein>
    <recommendedName>
        <fullName evidence="7">Inter-alpha-trypsin inhibitor heavy chain H4</fullName>
    </recommendedName>
</protein>
<dbReference type="SMART" id="SM00609">
    <property type="entry name" value="VIT"/>
    <property type="match status" value="1"/>
</dbReference>
<dbReference type="AlphaFoldDB" id="A0A8J2JCB6"/>
<evidence type="ECO:0000313" key="6">
    <source>
        <dbReference type="Proteomes" id="UP000708208"/>
    </source>
</evidence>
<feature type="chain" id="PRO_5035282707" description="Inter-alpha-trypsin inhibitor heavy chain H4" evidence="2">
    <location>
        <begin position="23"/>
        <end position="1139"/>
    </location>
</feature>
<feature type="compositionally biased region" description="Low complexity" evidence="1">
    <location>
        <begin position="670"/>
        <end position="680"/>
    </location>
</feature>
<dbReference type="InterPro" id="IPR050934">
    <property type="entry name" value="ITIH"/>
</dbReference>
<dbReference type="InterPro" id="IPR002035">
    <property type="entry name" value="VWF_A"/>
</dbReference>
<dbReference type="PROSITE" id="PS51468">
    <property type="entry name" value="VIT"/>
    <property type="match status" value="1"/>
</dbReference>
<dbReference type="EMBL" id="CAJVCH010042371">
    <property type="protein sequence ID" value="CAG7716951.1"/>
    <property type="molecule type" value="Genomic_DNA"/>
</dbReference>
<evidence type="ECO:0008006" key="7">
    <source>
        <dbReference type="Google" id="ProtNLM"/>
    </source>
</evidence>